<accession>A0ABW5NJI4</accession>
<dbReference type="InterPro" id="IPR035386">
    <property type="entry name" value="Arm-DNA-bind_5"/>
</dbReference>
<comment type="caution">
    <text evidence="2">The sequence shown here is derived from an EMBL/GenBank/DDBJ whole genome shotgun (WGS) entry which is preliminary data.</text>
</comment>
<reference evidence="3" key="1">
    <citation type="journal article" date="2019" name="Int. J. Syst. Evol. Microbiol.">
        <title>The Global Catalogue of Microorganisms (GCM) 10K type strain sequencing project: providing services to taxonomists for standard genome sequencing and annotation.</title>
        <authorList>
            <consortium name="The Broad Institute Genomics Platform"/>
            <consortium name="The Broad Institute Genome Sequencing Center for Infectious Disease"/>
            <person name="Wu L."/>
            <person name="Ma J."/>
        </authorList>
    </citation>
    <scope>NUCLEOTIDE SEQUENCE [LARGE SCALE GENOMIC DNA]</scope>
    <source>
        <strain evidence="3">KCTC 42248</strain>
    </source>
</reference>
<proteinExistence type="predicted"/>
<evidence type="ECO:0000313" key="2">
    <source>
        <dbReference type="EMBL" id="MFD2599090.1"/>
    </source>
</evidence>
<evidence type="ECO:0000259" key="1">
    <source>
        <dbReference type="Pfam" id="PF17293"/>
    </source>
</evidence>
<dbReference type="RefSeq" id="WP_380869216.1">
    <property type="nucleotide sequence ID" value="NZ_JBHUMA010000006.1"/>
</dbReference>
<dbReference type="Proteomes" id="UP001597393">
    <property type="component" value="Unassembled WGS sequence"/>
</dbReference>
<evidence type="ECO:0000313" key="3">
    <source>
        <dbReference type="Proteomes" id="UP001597393"/>
    </source>
</evidence>
<sequence>MVRSLKSIIERKETVYVHIVVTGQRTRICLKSKVSPSDWDHLRDRAQGRYEEIMNLNQYI</sequence>
<protein>
    <recommendedName>
        <fullName evidence="1">Arm DNA-binding domain-containing protein</fullName>
    </recommendedName>
</protein>
<organism evidence="2 3">
    <name type="scientific">Sphingobacterium corticis</name>
    <dbReference type="NCBI Taxonomy" id="1812823"/>
    <lineage>
        <taxon>Bacteria</taxon>
        <taxon>Pseudomonadati</taxon>
        <taxon>Bacteroidota</taxon>
        <taxon>Sphingobacteriia</taxon>
        <taxon>Sphingobacteriales</taxon>
        <taxon>Sphingobacteriaceae</taxon>
        <taxon>Sphingobacterium</taxon>
    </lineage>
</organism>
<name>A0ABW5NJI4_9SPHI</name>
<dbReference type="EMBL" id="JBHUMA010000006">
    <property type="protein sequence ID" value="MFD2599090.1"/>
    <property type="molecule type" value="Genomic_DNA"/>
</dbReference>
<keyword evidence="3" id="KW-1185">Reference proteome</keyword>
<feature type="domain" description="Arm DNA-binding" evidence="1">
    <location>
        <begin position="14"/>
        <end position="60"/>
    </location>
</feature>
<gene>
    <name evidence="2" type="ORF">ACFSQ3_09000</name>
</gene>
<dbReference type="Pfam" id="PF17293">
    <property type="entry name" value="Arm-DNA-bind_5"/>
    <property type="match status" value="1"/>
</dbReference>